<feature type="region of interest" description="Disordered" evidence="6">
    <location>
        <begin position="383"/>
        <end position="418"/>
    </location>
</feature>
<keyword evidence="4" id="KW-0342">GTP-binding</keyword>
<dbReference type="FunFam" id="3.40.50.300:FF:000496">
    <property type="entry name" value="Nucleolar GTP-binding protein 1"/>
    <property type="match status" value="1"/>
</dbReference>
<feature type="region of interest" description="Disordered" evidence="6">
    <location>
        <begin position="581"/>
        <end position="705"/>
    </location>
</feature>
<keyword evidence="3" id="KW-0547">Nucleotide-binding</keyword>
<dbReference type="GO" id="GO:0042254">
    <property type="term" value="P:ribosome biogenesis"/>
    <property type="evidence" value="ECO:0007669"/>
    <property type="project" value="UniProtKB-KW"/>
</dbReference>
<comment type="subcellular location">
    <subcellularLocation>
        <location evidence="1">Nucleus</location>
        <location evidence="1">Nucleolus</location>
    </subcellularLocation>
</comment>
<dbReference type="FunFam" id="1.20.120.1190:FF:000001">
    <property type="entry name" value="Nucleolar GTP-binding protein 1"/>
    <property type="match status" value="1"/>
</dbReference>
<keyword evidence="5" id="KW-0539">Nucleus</keyword>
<gene>
    <name evidence="8" type="ORF">LDAN0321_LOCUS11051</name>
</gene>
<dbReference type="Gene3D" id="3.40.50.300">
    <property type="entry name" value="P-loop containing nucleotide triphosphate hydrolases"/>
    <property type="match status" value="1"/>
</dbReference>
<dbReference type="InterPro" id="IPR031167">
    <property type="entry name" value="G_OBG"/>
</dbReference>
<evidence type="ECO:0000256" key="4">
    <source>
        <dbReference type="ARBA" id="ARBA00023134"/>
    </source>
</evidence>
<feature type="compositionally biased region" description="Basic and acidic residues" evidence="6">
    <location>
        <begin position="653"/>
        <end position="668"/>
    </location>
</feature>
<feature type="compositionally biased region" description="Basic residues" evidence="6">
    <location>
        <begin position="695"/>
        <end position="705"/>
    </location>
</feature>
<keyword evidence="2" id="KW-0690">Ribosome biogenesis</keyword>
<dbReference type="PRINTS" id="PR00326">
    <property type="entry name" value="GTP1OBG"/>
</dbReference>
<feature type="compositionally biased region" description="Acidic residues" evidence="6">
    <location>
        <begin position="603"/>
        <end position="612"/>
    </location>
</feature>
<accession>A0A7S2KQ92</accession>
<dbReference type="AlphaFoldDB" id="A0A7S2KQ92"/>
<evidence type="ECO:0000256" key="6">
    <source>
        <dbReference type="SAM" id="MobiDB-lite"/>
    </source>
</evidence>
<name>A0A7S2KQ92_9STRA</name>
<dbReference type="GO" id="GO:0005525">
    <property type="term" value="F:GTP binding"/>
    <property type="evidence" value="ECO:0007669"/>
    <property type="project" value="UniProtKB-KW"/>
</dbReference>
<proteinExistence type="predicted"/>
<evidence type="ECO:0000313" key="8">
    <source>
        <dbReference type="EMBL" id="CAD9583626.1"/>
    </source>
</evidence>
<dbReference type="InterPro" id="IPR024926">
    <property type="entry name" value="NOG1"/>
</dbReference>
<organism evidence="8">
    <name type="scientific">Leptocylindrus danicus</name>
    <dbReference type="NCBI Taxonomy" id="163516"/>
    <lineage>
        <taxon>Eukaryota</taxon>
        <taxon>Sar</taxon>
        <taxon>Stramenopiles</taxon>
        <taxon>Ochrophyta</taxon>
        <taxon>Bacillariophyta</taxon>
        <taxon>Coscinodiscophyceae</taxon>
        <taxon>Chaetocerotophycidae</taxon>
        <taxon>Leptocylindrales</taxon>
        <taxon>Leptocylindraceae</taxon>
        <taxon>Leptocylindrus</taxon>
    </lineage>
</organism>
<dbReference type="Gene3D" id="1.20.120.1190">
    <property type="match status" value="1"/>
</dbReference>
<evidence type="ECO:0000256" key="3">
    <source>
        <dbReference type="ARBA" id="ARBA00022741"/>
    </source>
</evidence>
<dbReference type="Pfam" id="PF17835">
    <property type="entry name" value="NOG1_N"/>
    <property type="match status" value="1"/>
</dbReference>
<sequence>MPIYNFKTIQPIPSAGDLVDIVLTRTQRRTPTVIHPGYKITRIRNFYMRKVKFTQQTISEKLSHIIDNFPRLNDIHPFYADLCNTLYDRDHYKLALGQINVAKNLCDAIARDMVRMIKYGDSAYRCKCLKRAALGRMCTVLKRQKSALAYLEEVRKHLGRLPALDPNTRTMLLCGLPNVGKSSFMNKITRANVDVQPYAFTTKSLFVGHTDYRYLRWQVIDTPGILDHPLEERNTIEMQAITALAHLTCSVLFFVDISEQCGYTIEQQVSLFKSIKPLFVNKQLLIVVNKIDQQPWDTLEIEKKQMIEELVEGNTSLMKMSNISEDGVSNVKATACDKLLAARVDSRVSGNKVDNIMNRLQVFTPAPRDEVVRDASIPESVRRAQVEGTYGASKDRKPVRSTAGYAPTKDNAGENADDDVAMDNANVRKTARDLMWENGGPGVWAPDYREQYDLENDEWKFDAIPQIMDGKNIADYVDPDIEKKLATLEAEEEQLIAEAEAAAMGRDEESDLDSDEEALVGVIREKVKIIRKHSKANSSTLPRQVRGRMTDCHDLGARNADGIREKMGEYGIDMEKMISRGRSIERKERGRKRERSLARNVSDDDASMDETQTDGMSKTQQKRSKKEKKDKVKREHSLARSHSRPRDPSQMGLKDEKAVKKVAKEERLGRKKWIGGSGEGDQRKTVHLVKWMNTGKKRMGTHNKR</sequence>
<dbReference type="InterPro" id="IPR012973">
    <property type="entry name" value="NOG_C"/>
</dbReference>
<dbReference type="InterPro" id="IPR041623">
    <property type="entry name" value="NOG1_N"/>
</dbReference>
<dbReference type="InterPro" id="IPR006073">
    <property type="entry name" value="GTP-bd"/>
</dbReference>
<dbReference type="InterPro" id="IPR027417">
    <property type="entry name" value="P-loop_NTPase"/>
</dbReference>
<feature type="domain" description="OBG-type G" evidence="7">
    <location>
        <begin position="169"/>
        <end position="340"/>
    </location>
</feature>
<dbReference type="GO" id="GO:0005730">
    <property type="term" value="C:nucleolus"/>
    <property type="evidence" value="ECO:0007669"/>
    <property type="project" value="UniProtKB-SubCell"/>
</dbReference>
<dbReference type="CDD" id="cd01897">
    <property type="entry name" value="NOG"/>
    <property type="match status" value="1"/>
</dbReference>
<evidence type="ECO:0000256" key="2">
    <source>
        <dbReference type="ARBA" id="ARBA00022517"/>
    </source>
</evidence>
<reference evidence="8" key="1">
    <citation type="submission" date="2021-01" db="EMBL/GenBank/DDBJ databases">
        <authorList>
            <person name="Corre E."/>
            <person name="Pelletier E."/>
            <person name="Niang G."/>
            <person name="Scheremetjew M."/>
            <person name="Finn R."/>
            <person name="Kale V."/>
            <person name="Holt S."/>
            <person name="Cochrane G."/>
            <person name="Meng A."/>
            <person name="Brown T."/>
            <person name="Cohen L."/>
        </authorList>
    </citation>
    <scope>NUCLEOTIDE SEQUENCE</scope>
    <source>
        <strain evidence="8">B650</strain>
    </source>
</reference>
<dbReference type="PROSITE" id="PS51710">
    <property type="entry name" value="G_OBG"/>
    <property type="match status" value="1"/>
</dbReference>
<dbReference type="PIRSF" id="PIRSF038919">
    <property type="entry name" value="NOG1"/>
    <property type="match status" value="1"/>
</dbReference>
<dbReference type="PANTHER" id="PTHR45759">
    <property type="entry name" value="NUCLEOLAR GTP-BINDING PROTEIN 1"/>
    <property type="match status" value="1"/>
</dbReference>
<evidence type="ECO:0000256" key="5">
    <source>
        <dbReference type="ARBA" id="ARBA00023242"/>
    </source>
</evidence>
<evidence type="ECO:0000256" key="1">
    <source>
        <dbReference type="ARBA" id="ARBA00004604"/>
    </source>
</evidence>
<feature type="compositionally biased region" description="Basic and acidic residues" evidence="6">
    <location>
        <begin position="627"/>
        <end position="638"/>
    </location>
</feature>
<dbReference type="Pfam" id="PF08155">
    <property type="entry name" value="NOGCT"/>
    <property type="match status" value="1"/>
</dbReference>
<protein>
    <recommendedName>
        <fullName evidence="7">OBG-type G domain-containing protein</fullName>
    </recommendedName>
</protein>
<dbReference type="SUPFAM" id="SSF52540">
    <property type="entry name" value="P-loop containing nucleoside triphosphate hydrolases"/>
    <property type="match status" value="1"/>
</dbReference>
<dbReference type="InterPro" id="IPR010674">
    <property type="entry name" value="NOG1_Rossman_fold_dom"/>
</dbReference>
<dbReference type="EMBL" id="HBGY01017092">
    <property type="protein sequence ID" value="CAD9583626.1"/>
    <property type="molecule type" value="Transcribed_RNA"/>
</dbReference>
<dbReference type="Pfam" id="PF06858">
    <property type="entry name" value="NOG1"/>
    <property type="match status" value="1"/>
</dbReference>
<evidence type="ECO:0000259" key="7">
    <source>
        <dbReference type="PROSITE" id="PS51710"/>
    </source>
</evidence>